<reference evidence="2 3" key="1">
    <citation type="submission" date="2018-03" db="EMBL/GenBank/DDBJ databases">
        <title>The ancient ancestry and fast evolution of plastids.</title>
        <authorList>
            <person name="Moore K.R."/>
            <person name="Magnabosco C."/>
            <person name="Momper L."/>
            <person name="Gold D.A."/>
            <person name="Bosak T."/>
            <person name="Fournier G.P."/>
        </authorList>
    </citation>
    <scope>NUCLEOTIDE SEQUENCE [LARGE SCALE GENOMIC DNA]</scope>
    <source>
        <strain evidence="2 3">CCALA 037</strain>
    </source>
</reference>
<evidence type="ECO:0000313" key="2">
    <source>
        <dbReference type="EMBL" id="PSB55395.1"/>
    </source>
</evidence>
<name>A0A2T1GD61_9CYAN</name>
<dbReference type="EMBL" id="PVWO01000189">
    <property type="protein sequence ID" value="PSB55395.1"/>
    <property type="molecule type" value="Genomic_DNA"/>
</dbReference>
<feature type="coiled-coil region" evidence="1">
    <location>
        <begin position="276"/>
        <end position="310"/>
    </location>
</feature>
<proteinExistence type="predicted"/>
<evidence type="ECO:0000256" key="1">
    <source>
        <dbReference type="SAM" id="Coils"/>
    </source>
</evidence>
<keyword evidence="3" id="KW-1185">Reference proteome</keyword>
<accession>A0A2T1GD61</accession>
<protein>
    <submittedName>
        <fullName evidence="2">Uncharacterized protein</fullName>
    </submittedName>
</protein>
<dbReference type="Proteomes" id="UP000238937">
    <property type="component" value="Unassembled WGS sequence"/>
</dbReference>
<comment type="caution">
    <text evidence="2">The sequence shown here is derived from an EMBL/GenBank/DDBJ whole genome shotgun (WGS) entry which is preliminary data.</text>
</comment>
<sequence length="338" mass="38870">MVNLPHRSEMANSKLYINYSQIPSLLSSTHYLTIMISERSIASNIFDLDDSQLIEKFIQGSNQLLASPNLRLEVTGGVSQLLTRNGDPIAIMYLQSKPRTLIVKHSSPFLELIDRMSIERDFVMFGDASRPGFIEYRHYVTPAGYRIWYTDPSILWKKWWPTERFQNKQRFNMNILVSFKSSWYPVQNINVNAGTFTIKTIAGQLTLKRDDKVLWLAQAMQESVGNTGSHQPTPMPTSAESLTVVTELDRHVSNELVKKIHSKTSTIEPDHAWSMIKQLEDKLQTQIKLTSELEEKIDRSESRATIAEQRLQIVYKYLQDSGIDPREIYKGRKTTSIN</sequence>
<keyword evidence="1" id="KW-0175">Coiled coil</keyword>
<organism evidence="2 3">
    <name type="scientific">Chamaesiphon polymorphus CCALA 037</name>
    <dbReference type="NCBI Taxonomy" id="2107692"/>
    <lineage>
        <taxon>Bacteria</taxon>
        <taxon>Bacillati</taxon>
        <taxon>Cyanobacteriota</taxon>
        <taxon>Cyanophyceae</taxon>
        <taxon>Gomontiellales</taxon>
        <taxon>Chamaesiphonaceae</taxon>
        <taxon>Chamaesiphon</taxon>
    </lineage>
</organism>
<dbReference type="AlphaFoldDB" id="A0A2T1GD61"/>
<evidence type="ECO:0000313" key="3">
    <source>
        <dbReference type="Proteomes" id="UP000238937"/>
    </source>
</evidence>
<gene>
    <name evidence="2" type="ORF">C7B77_15140</name>
</gene>